<reference evidence="2 4" key="2">
    <citation type="submission" date="2018-06" db="EMBL/GenBank/DDBJ databases">
        <authorList>
            <consortium name="Pathogen Informatics"/>
            <person name="Doyle S."/>
        </authorList>
    </citation>
    <scope>NUCLEOTIDE SEQUENCE [LARGE SCALE GENOMIC DNA]</scope>
    <source>
        <strain evidence="2 4">NCTC12388</strain>
    </source>
</reference>
<dbReference type="RefSeq" id="WP_238584461.1">
    <property type="nucleotide sequence ID" value="NZ_CAAAHW010000002.1"/>
</dbReference>
<evidence type="ECO:0000313" key="3">
    <source>
        <dbReference type="Proteomes" id="UP000054691"/>
    </source>
</evidence>
<accession>A0A378J723</accession>
<dbReference type="AlphaFoldDB" id="A0A378J723"/>
<proteinExistence type="predicted"/>
<dbReference type="EMBL" id="LNYE01000029">
    <property type="protein sequence ID" value="KTD06071.1"/>
    <property type="molecule type" value="Genomic_DNA"/>
</dbReference>
<protein>
    <submittedName>
        <fullName evidence="2">Uncharacterized protein</fullName>
    </submittedName>
</protein>
<evidence type="ECO:0000313" key="2">
    <source>
        <dbReference type="EMBL" id="STX42781.1"/>
    </source>
</evidence>
<evidence type="ECO:0000313" key="4">
    <source>
        <dbReference type="Proteomes" id="UP000254476"/>
    </source>
</evidence>
<keyword evidence="3" id="KW-1185">Reference proteome</keyword>
<reference evidence="1 3" key="1">
    <citation type="submission" date="2015-11" db="EMBL/GenBank/DDBJ databases">
        <title>Genomic analysis of 38 Legionella species identifies large and diverse effector repertoires.</title>
        <authorList>
            <person name="Burstein D."/>
            <person name="Amaro F."/>
            <person name="Zusman T."/>
            <person name="Lifshitz Z."/>
            <person name="Cohen O."/>
            <person name="Gilbert J.A."/>
            <person name="Pupko T."/>
            <person name="Shuman H.A."/>
            <person name="Segal G."/>
        </authorList>
    </citation>
    <scope>NUCLEOTIDE SEQUENCE [LARGE SCALE GENOMIC DNA]</scope>
    <source>
        <strain evidence="1 3">Lyon 8420412</strain>
    </source>
</reference>
<name>A0A378J723_9GAMM</name>
<organism evidence="2 4">
    <name type="scientific">Legionella gratiana</name>
    <dbReference type="NCBI Taxonomy" id="45066"/>
    <lineage>
        <taxon>Bacteria</taxon>
        <taxon>Pseudomonadati</taxon>
        <taxon>Pseudomonadota</taxon>
        <taxon>Gammaproteobacteria</taxon>
        <taxon>Legionellales</taxon>
        <taxon>Legionellaceae</taxon>
        <taxon>Legionella</taxon>
    </lineage>
</organism>
<dbReference type="Proteomes" id="UP000054691">
    <property type="component" value="Unassembled WGS sequence"/>
</dbReference>
<evidence type="ECO:0000313" key="1">
    <source>
        <dbReference type="EMBL" id="KTD06071.1"/>
    </source>
</evidence>
<gene>
    <name evidence="1" type="ORF">Lgra_2848</name>
    <name evidence="2" type="ORF">NCTC12388_00805</name>
</gene>
<dbReference type="EMBL" id="UGOB01000001">
    <property type="protein sequence ID" value="STX42781.1"/>
    <property type="molecule type" value="Genomic_DNA"/>
</dbReference>
<dbReference type="Proteomes" id="UP000254476">
    <property type="component" value="Unassembled WGS sequence"/>
</dbReference>
<sequence length="240" mass="27458">MSTKLFQDKRIIANHIAQNFITVEEEAKSFCKKLEVLQEELYSVKTKTDFDNVVKKLITQGKETHQFLSTRTMGEGQEASALMYNSKYIGTLSKYVRTGGVLEEKESIFLEKALRNLTDVQKNEARNFINHLNELQPVSEILMSQEDKFKDRLSQTDSLDEVEAIEAEVLEKNNILEGSLNRLVSYPQDEAVAEALVTFLQMNERFLNIMQSFDIYASLEEDLTNARAAVMINNRSLRGS</sequence>